<evidence type="ECO:0000313" key="3">
    <source>
        <dbReference type="Proteomes" id="UP000799291"/>
    </source>
</evidence>
<name>A0A6G1JLR7_9PLEO</name>
<accession>A0A6G1JLR7</accession>
<dbReference type="Proteomes" id="UP000799291">
    <property type="component" value="Unassembled WGS sequence"/>
</dbReference>
<gene>
    <name evidence="2" type="ORF">K458DRAFT_382670</name>
</gene>
<evidence type="ECO:0000256" key="1">
    <source>
        <dbReference type="SAM" id="MobiDB-lite"/>
    </source>
</evidence>
<proteinExistence type="predicted"/>
<dbReference type="EMBL" id="MU005570">
    <property type="protein sequence ID" value="KAF2691093.1"/>
    <property type="molecule type" value="Genomic_DNA"/>
</dbReference>
<sequence>MQWVEVKFGVREGDGDLHVPADDPSEPRRPGANLSSTVESEASSTSGQRAGGGDDALGMQGGRVVARSLVRGAGPVQVGVDECGCQTSGRDGGRRITQRSQGSGSGGLRQDRVSTIGFAASVERTPHGNSKGSVRSHVRAAPISTAPELDRQYRWRWRAAGSRCRVSAGLCAGHAAGWAKGVQTIPAVGKNAWSGAYVPSRLCSAAWASAANGGQQRAGAASMNRLASESPARAREMQRDAMARMPLRARFAWASTAVTARHGLHGLHGLLQPVHRQNEAAGDITCSLAPDLDTSPPTPAKHPSDSRPAIRRQHHGHLRFMRSTRMRRRGPIDACSSARLRTAVFAPKRRQPCSSSRQLRAAGH</sequence>
<organism evidence="2 3">
    <name type="scientific">Lentithecium fluviatile CBS 122367</name>
    <dbReference type="NCBI Taxonomy" id="1168545"/>
    <lineage>
        <taxon>Eukaryota</taxon>
        <taxon>Fungi</taxon>
        <taxon>Dikarya</taxon>
        <taxon>Ascomycota</taxon>
        <taxon>Pezizomycotina</taxon>
        <taxon>Dothideomycetes</taxon>
        <taxon>Pleosporomycetidae</taxon>
        <taxon>Pleosporales</taxon>
        <taxon>Massarineae</taxon>
        <taxon>Lentitheciaceae</taxon>
        <taxon>Lentithecium</taxon>
    </lineage>
</organism>
<dbReference type="AlphaFoldDB" id="A0A6G1JLR7"/>
<feature type="region of interest" description="Disordered" evidence="1">
    <location>
        <begin position="9"/>
        <end position="59"/>
    </location>
</feature>
<reference evidence="2" key="1">
    <citation type="journal article" date="2020" name="Stud. Mycol.">
        <title>101 Dothideomycetes genomes: a test case for predicting lifestyles and emergence of pathogens.</title>
        <authorList>
            <person name="Haridas S."/>
            <person name="Albert R."/>
            <person name="Binder M."/>
            <person name="Bloem J."/>
            <person name="Labutti K."/>
            <person name="Salamov A."/>
            <person name="Andreopoulos B."/>
            <person name="Baker S."/>
            <person name="Barry K."/>
            <person name="Bills G."/>
            <person name="Bluhm B."/>
            <person name="Cannon C."/>
            <person name="Castanera R."/>
            <person name="Culley D."/>
            <person name="Daum C."/>
            <person name="Ezra D."/>
            <person name="Gonzalez J."/>
            <person name="Henrissat B."/>
            <person name="Kuo A."/>
            <person name="Liang C."/>
            <person name="Lipzen A."/>
            <person name="Lutzoni F."/>
            <person name="Magnuson J."/>
            <person name="Mondo S."/>
            <person name="Nolan M."/>
            <person name="Ohm R."/>
            <person name="Pangilinan J."/>
            <person name="Park H.-J."/>
            <person name="Ramirez L."/>
            <person name="Alfaro M."/>
            <person name="Sun H."/>
            <person name="Tritt A."/>
            <person name="Yoshinaga Y."/>
            <person name="Zwiers L.-H."/>
            <person name="Turgeon B."/>
            <person name="Goodwin S."/>
            <person name="Spatafora J."/>
            <person name="Crous P."/>
            <person name="Grigoriev I."/>
        </authorList>
    </citation>
    <scope>NUCLEOTIDE SEQUENCE</scope>
    <source>
        <strain evidence="2">CBS 122367</strain>
    </source>
</reference>
<feature type="compositionally biased region" description="Low complexity" evidence="1">
    <location>
        <begin position="35"/>
        <end position="46"/>
    </location>
</feature>
<keyword evidence="3" id="KW-1185">Reference proteome</keyword>
<feature type="compositionally biased region" description="Gly residues" evidence="1">
    <location>
        <begin position="49"/>
        <end position="59"/>
    </location>
</feature>
<feature type="region of interest" description="Disordered" evidence="1">
    <location>
        <begin position="288"/>
        <end position="314"/>
    </location>
</feature>
<evidence type="ECO:0000313" key="2">
    <source>
        <dbReference type="EMBL" id="KAF2691093.1"/>
    </source>
</evidence>
<feature type="region of interest" description="Disordered" evidence="1">
    <location>
        <begin position="80"/>
        <end position="112"/>
    </location>
</feature>
<protein>
    <submittedName>
        <fullName evidence="2">Uncharacterized protein</fullName>
    </submittedName>
</protein>
<feature type="compositionally biased region" description="Basic and acidic residues" evidence="1">
    <location>
        <begin position="9"/>
        <end position="29"/>
    </location>
</feature>